<evidence type="ECO:0000313" key="4">
    <source>
        <dbReference type="Proteomes" id="UP001163846"/>
    </source>
</evidence>
<organism evidence="3 4">
    <name type="scientific">Lentinula raphanica</name>
    <dbReference type="NCBI Taxonomy" id="153919"/>
    <lineage>
        <taxon>Eukaryota</taxon>
        <taxon>Fungi</taxon>
        <taxon>Dikarya</taxon>
        <taxon>Basidiomycota</taxon>
        <taxon>Agaricomycotina</taxon>
        <taxon>Agaricomycetes</taxon>
        <taxon>Agaricomycetidae</taxon>
        <taxon>Agaricales</taxon>
        <taxon>Marasmiineae</taxon>
        <taxon>Omphalotaceae</taxon>
        <taxon>Lentinula</taxon>
    </lineage>
</organism>
<comment type="similarity">
    <text evidence="1">Belongs to the RdRP family.</text>
</comment>
<keyword evidence="4" id="KW-1185">Reference proteome</keyword>
<evidence type="ECO:0000256" key="1">
    <source>
        <dbReference type="RuleBase" id="RU363098"/>
    </source>
</evidence>
<dbReference type="GO" id="GO:0031380">
    <property type="term" value="C:nuclear RNA-directed RNA polymerase complex"/>
    <property type="evidence" value="ECO:0007669"/>
    <property type="project" value="TreeGrafter"/>
</dbReference>
<dbReference type="GO" id="GO:0003968">
    <property type="term" value="F:RNA-directed RNA polymerase activity"/>
    <property type="evidence" value="ECO:0007669"/>
    <property type="project" value="UniProtKB-KW"/>
</dbReference>
<sequence>MQSFQTASHFFLINGLGSSFRLPDIMKDCAQFGIDDFSKQVLNLGVQHVLRDVKYRARIPVPGAYNLVGIADIFQELGPNEISVCIKEKNSNEQRFLSGPCLISRSPAIHPGDIQLVTAIQPRQGSVFLHEPMMNTIVFSTKGDRPIESALGGGDLDGDEYDLISLEDLPKFNLLPSQIQKPSLYKPSARVQLSRPCSLLDIAEFVIQFILSNAISQVALTWRVLADSSPEGILDRRCLQLADLHSQAVDYPKTGRPVNFGSIPRKNMYNNRLPDWYAPESMVVIDDTKYYHSQRALGKLFRAIDLSDLSDFKNGQYSHPEIPTLKEDMSVEELIAQMSSISIPSDSLYASIHRRVKPLIDSAMKHAGQSNIVQAQKIKSNLLSEEEALVGTIRYSAGISTSIRNEHIRKLREETNVLVEGIYNTLSGKFGPSEYLTRAVCSLNLATMYVQQEDPVYGAHSFWWIAYGATREAIKEFLAARKAIARNNGM</sequence>
<feature type="domain" description="RDRP core" evidence="2">
    <location>
        <begin position="5"/>
        <end position="304"/>
    </location>
</feature>
<keyword evidence="1" id="KW-0696">RNA-directed RNA polymerase</keyword>
<dbReference type="GO" id="GO:0003723">
    <property type="term" value="F:RNA binding"/>
    <property type="evidence" value="ECO:0007669"/>
    <property type="project" value="UniProtKB-KW"/>
</dbReference>
<dbReference type="InterPro" id="IPR057596">
    <property type="entry name" value="RDRP_core"/>
</dbReference>
<dbReference type="EMBL" id="MU806288">
    <property type="protein sequence ID" value="KAJ3836853.1"/>
    <property type="molecule type" value="Genomic_DNA"/>
</dbReference>
<evidence type="ECO:0000313" key="3">
    <source>
        <dbReference type="EMBL" id="KAJ3836853.1"/>
    </source>
</evidence>
<protein>
    <recommendedName>
        <fullName evidence="1">RNA-dependent RNA polymerase</fullName>
        <ecNumber evidence="1">2.7.7.48</ecNumber>
    </recommendedName>
</protein>
<dbReference type="Proteomes" id="UP001163846">
    <property type="component" value="Unassembled WGS sequence"/>
</dbReference>
<evidence type="ECO:0000259" key="2">
    <source>
        <dbReference type="Pfam" id="PF05183"/>
    </source>
</evidence>
<dbReference type="AlphaFoldDB" id="A0AA38P5T5"/>
<reference evidence="3" key="1">
    <citation type="submission" date="2022-08" db="EMBL/GenBank/DDBJ databases">
        <authorList>
            <consortium name="DOE Joint Genome Institute"/>
            <person name="Min B."/>
            <person name="Riley R."/>
            <person name="Sierra-Patev S."/>
            <person name="Naranjo-Ortiz M."/>
            <person name="Looney B."/>
            <person name="Konkel Z."/>
            <person name="Slot J.C."/>
            <person name="Sakamoto Y."/>
            <person name="Steenwyk J.L."/>
            <person name="Rokas A."/>
            <person name="Carro J."/>
            <person name="Camarero S."/>
            <person name="Ferreira P."/>
            <person name="Molpeceres G."/>
            <person name="Ruiz-Duenas F.J."/>
            <person name="Serrano A."/>
            <person name="Henrissat B."/>
            <person name="Drula E."/>
            <person name="Hughes K.W."/>
            <person name="Mata J.L."/>
            <person name="Ishikawa N.K."/>
            <person name="Vargas-Isla R."/>
            <person name="Ushijima S."/>
            <person name="Smith C.A."/>
            <person name="Ahrendt S."/>
            <person name="Andreopoulos W."/>
            <person name="He G."/>
            <person name="Labutti K."/>
            <person name="Lipzen A."/>
            <person name="Ng V."/>
            <person name="Sandor L."/>
            <person name="Barry K."/>
            <person name="Martinez A.T."/>
            <person name="Xiao Y."/>
            <person name="Gibbons J.G."/>
            <person name="Terashima K."/>
            <person name="Hibbett D.S."/>
            <person name="Grigoriev I.V."/>
        </authorList>
    </citation>
    <scope>NUCLEOTIDE SEQUENCE</scope>
    <source>
        <strain evidence="3">TFB9207</strain>
    </source>
</reference>
<dbReference type="PANTHER" id="PTHR23079">
    <property type="entry name" value="RNA-DEPENDENT RNA POLYMERASE"/>
    <property type="match status" value="1"/>
</dbReference>
<proteinExistence type="inferred from homology"/>
<accession>A0AA38P5T5</accession>
<dbReference type="GO" id="GO:0030422">
    <property type="term" value="P:siRNA processing"/>
    <property type="evidence" value="ECO:0007669"/>
    <property type="project" value="TreeGrafter"/>
</dbReference>
<dbReference type="EC" id="2.7.7.48" evidence="1"/>
<dbReference type="InterPro" id="IPR007855">
    <property type="entry name" value="RDRP"/>
</dbReference>
<keyword evidence="1" id="KW-0694">RNA-binding</keyword>
<keyword evidence="1" id="KW-0808">Transferase</keyword>
<gene>
    <name evidence="3" type="ORF">F5878DRAFT_662602</name>
</gene>
<comment type="caution">
    <text evidence="3">The sequence shown here is derived from an EMBL/GenBank/DDBJ whole genome shotgun (WGS) entry which is preliminary data.</text>
</comment>
<name>A0AA38P5T5_9AGAR</name>
<dbReference type="Pfam" id="PF05183">
    <property type="entry name" value="RdRP"/>
    <property type="match status" value="1"/>
</dbReference>
<dbReference type="PANTHER" id="PTHR23079:SF55">
    <property type="entry name" value="RNA-DIRECTED RNA POLYMERASE"/>
    <property type="match status" value="1"/>
</dbReference>
<keyword evidence="1" id="KW-0548">Nucleotidyltransferase</keyword>
<comment type="catalytic activity">
    <reaction evidence="1">
        <text>RNA(n) + a ribonucleoside 5'-triphosphate = RNA(n+1) + diphosphate</text>
        <dbReference type="Rhea" id="RHEA:21248"/>
        <dbReference type="Rhea" id="RHEA-COMP:14527"/>
        <dbReference type="Rhea" id="RHEA-COMP:17342"/>
        <dbReference type="ChEBI" id="CHEBI:33019"/>
        <dbReference type="ChEBI" id="CHEBI:61557"/>
        <dbReference type="ChEBI" id="CHEBI:140395"/>
        <dbReference type="EC" id="2.7.7.48"/>
    </reaction>
</comment>